<evidence type="ECO:0000259" key="1">
    <source>
        <dbReference type="Pfam" id="PF13304"/>
    </source>
</evidence>
<dbReference type="KEGG" id="dsl:Dacsa_1947"/>
<protein>
    <submittedName>
        <fullName evidence="2">ATP-binding protein involved in virulence</fullName>
    </submittedName>
</protein>
<reference evidence="2" key="1">
    <citation type="submission" date="2012-04" db="EMBL/GenBank/DDBJ databases">
        <title>Finished genome of Dactylococcopsis salina PCC 8305.</title>
        <authorList>
            <consortium name="US DOE Joint Genome Institute"/>
            <person name="Gugger M."/>
            <person name="Coursin T."/>
            <person name="Rippka R."/>
            <person name="Tandeau De Marsac N."/>
            <person name="Huntemann M."/>
            <person name="Wei C.-L."/>
            <person name="Han J."/>
            <person name="Detter J.C."/>
            <person name="Han C."/>
            <person name="Tapia R."/>
            <person name="Daligault H."/>
            <person name="Chen A."/>
            <person name="Krypides N."/>
            <person name="Mavromatis K."/>
            <person name="Markowitz V."/>
            <person name="Szeto E."/>
            <person name="Ivanova N."/>
            <person name="Ovchinnikova G."/>
            <person name="Pagani I."/>
            <person name="Pati A."/>
            <person name="Goodwin L."/>
            <person name="Peters L."/>
            <person name="Pitluck S."/>
            <person name="Woyke T."/>
            <person name="Kerfeld C."/>
        </authorList>
    </citation>
    <scope>NUCLEOTIDE SEQUENCE [LARGE SCALE GENOMIC DNA]</scope>
    <source>
        <strain evidence="2">PCC 8305</strain>
    </source>
</reference>
<dbReference type="Gene3D" id="3.40.50.300">
    <property type="entry name" value="P-loop containing nucleotide triphosphate hydrolases"/>
    <property type="match status" value="1"/>
</dbReference>
<dbReference type="AlphaFoldDB" id="K9YVQ0"/>
<sequence length="428" mass="49562">MYIKTLTLTNYRGVKSLSLDVDKQLNVFVGVNGAGKSTVLDAMVMMLSCVVSRIGEVIGKQSEDRQIVEDDIRNEADFTLIALCCIDKNRTFQWRIATSRRGDISLEQPTDLTQLETYTEQLKREIIDHQESINIPLFVYYPVNRAVLDIPLKIKTKHRFDLLNAYDESLTSGANFRKFFEWFREREDLENEKVAETREKPLFHNQIPYDPQLQAVRKALNQFLPNFKNLRVRRNPLRMEIEKDGEILTVNQLSDGEKCLIAMVSDLARRCAIANPERPDPLQGEGVVLIDEIDLHLHPKWQRMIVPQLLEVFPNCQFFISTHSPHVLTHVQSEQIFLLKQTEDGIEWSQPDESYGKNVDRVLEDLMELDTTRPTVVSNSIHNIYEMIDKNNLQEAQDQVSEMRSKIGNDPELLKAEVLIKRKERIGK</sequence>
<dbReference type="GO" id="GO:0000731">
    <property type="term" value="P:DNA synthesis involved in DNA repair"/>
    <property type="evidence" value="ECO:0007669"/>
    <property type="project" value="TreeGrafter"/>
</dbReference>
<gene>
    <name evidence="2" type="ORF">Dacsa_1947</name>
</gene>
<proteinExistence type="predicted"/>
<dbReference type="PANTHER" id="PTHR32182:SF23">
    <property type="entry name" value="ATP BINDING PROTEIN"/>
    <property type="match status" value="1"/>
</dbReference>
<feature type="domain" description="ATPase AAA-type core" evidence="1">
    <location>
        <begin position="25"/>
        <end position="328"/>
    </location>
</feature>
<dbReference type="eggNOG" id="COG3950">
    <property type="taxonomic scope" value="Bacteria"/>
</dbReference>
<keyword evidence="3" id="KW-1185">Reference proteome</keyword>
<dbReference type="GO" id="GO:0005524">
    <property type="term" value="F:ATP binding"/>
    <property type="evidence" value="ECO:0007669"/>
    <property type="project" value="UniProtKB-KW"/>
</dbReference>
<accession>K9YVQ0</accession>
<dbReference type="RefSeq" id="WP_015229593.1">
    <property type="nucleotide sequence ID" value="NC_019780.1"/>
</dbReference>
<dbReference type="PANTHER" id="PTHR32182">
    <property type="entry name" value="DNA REPLICATION AND REPAIR PROTEIN RECF"/>
    <property type="match status" value="1"/>
</dbReference>
<name>K9YVQ0_DACS8</name>
<keyword evidence="2" id="KW-0067">ATP-binding</keyword>
<evidence type="ECO:0000313" key="3">
    <source>
        <dbReference type="Proteomes" id="UP000010482"/>
    </source>
</evidence>
<dbReference type="GO" id="GO:0006302">
    <property type="term" value="P:double-strand break repair"/>
    <property type="evidence" value="ECO:0007669"/>
    <property type="project" value="TreeGrafter"/>
</dbReference>
<dbReference type="EMBL" id="CP003944">
    <property type="protein sequence ID" value="AFZ50597.1"/>
    <property type="molecule type" value="Genomic_DNA"/>
</dbReference>
<dbReference type="GO" id="GO:0016887">
    <property type="term" value="F:ATP hydrolysis activity"/>
    <property type="evidence" value="ECO:0007669"/>
    <property type="project" value="InterPro"/>
</dbReference>
<evidence type="ECO:0000313" key="2">
    <source>
        <dbReference type="EMBL" id="AFZ50597.1"/>
    </source>
</evidence>
<keyword evidence="2" id="KW-0547">Nucleotide-binding</keyword>
<dbReference type="Pfam" id="PF13304">
    <property type="entry name" value="AAA_21"/>
    <property type="match status" value="1"/>
</dbReference>
<dbReference type="SUPFAM" id="SSF52540">
    <property type="entry name" value="P-loop containing nucleoside triphosphate hydrolases"/>
    <property type="match status" value="1"/>
</dbReference>
<dbReference type="PATRIC" id="fig|13035.3.peg.2215"/>
<dbReference type="STRING" id="13035.Dacsa_1947"/>
<dbReference type="Proteomes" id="UP000010482">
    <property type="component" value="Chromosome"/>
</dbReference>
<dbReference type="InterPro" id="IPR003959">
    <property type="entry name" value="ATPase_AAA_core"/>
</dbReference>
<organism evidence="2 3">
    <name type="scientific">Dactylococcopsis salina (strain PCC 8305)</name>
    <name type="common">Myxobactron salinum</name>
    <dbReference type="NCBI Taxonomy" id="13035"/>
    <lineage>
        <taxon>Bacteria</taxon>
        <taxon>Bacillati</taxon>
        <taxon>Cyanobacteriota</taxon>
        <taxon>Cyanophyceae</taxon>
        <taxon>Nodosilineales</taxon>
        <taxon>Cymatolegaceae</taxon>
        <taxon>Dactylococcopsis</taxon>
    </lineage>
</organism>
<dbReference type="InterPro" id="IPR027417">
    <property type="entry name" value="P-loop_NTPase"/>
</dbReference>
<dbReference type="HOGENOM" id="CLU_033429_1_1_3"/>
<dbReference type="OrthoDB" id="9784297at2"/>